<dbReference type="PANTHER" id="PTHR43762:SF1">
    <property type="entry name" value="D-ARABINONO-1,4-LACTONE OXIDASE"/>
    <property type="match status" value="1"/>
</dbReference>
<name>A0ABS1MAU0_9NOCA</name>
<evidence type="ECO:0000313" key="3">
    <source>
        <dbReference type="Proteomes" id="UP000602198"/>
    </source>
</evidence>
<dbReference type="Gene3D" id="3.30.465.10">
    <property type="match status" value="1"/>
</dbReference>
<dbReference type="PANTHER" id="PTHR43762">
    <property type="entry name" value="L-GULONOLACTONE OXIDASE"/>
    <property type="match status" value="1"/>
</dbReference>
<evidence type="ECO:0000259" key="1">
    <source>
        <dbReference type="PROSITE" id="PS51387"/>
    </source>
</evidence>
<dbReference type="InterPro" id="IPR016166">
    <property type="entry name" value="FAD-bd_PCMH"/>
</dbReference>
<dbReference type="InterPro" id="IPR036318">
    <property type="entry name" value="FAD-bd_PCMH-like_sf"/>
</dbReference>
<dbReference type="InterPro" id="IPR010031">
    <property type="entry name" value="FAD_lactone_oxidase-like"/>
</dbReference>
<dbReference type="InterPro" id="IPR016169">
    <property type="entry name" value="FAD-bd_PCMH_sub2"/>
</dbReference>
<organism evidence="2 3">
    <name type="scientific">Nocardia acididurans</name>
    <dbReference type="NCBI Taxonomy" id="2802282"/>
    <lineage>
        <taxon>Bacteria</taxon>
        <taxon>Bacillati</taxon>
        <taxon>Actinomycetota</taxon>
        <taxon>Actinomycetes</taxon>
        <taxon>Mycobacteriales</taxon>
        <taxon>Nocardiaceae</taxon>
        <taxon>Nocardia</taxon>
    </lineage>
</organism>
<dbReference type="RefSeq" id="WP_201951623.1">
    <property type="nucleotide sequence ID" value="NZ_JAERRJ010000010.1"/>
</dbReference>
<reference evidence="2 3" key="1">
    <citation type="submission" date="2021-01" db="EMBL/GenBank/DDBJ databases">
        <title>WGS of actinomycetes isolated from Thailand.</title>
        <authorList>
            <person name="Thawai C."/>
        </authorList>
    </citation>
    <scope>NUCLEOTIDE SEQUENCE [LARGE SCALE GENOMIC DNA]</scope>
    <source>
        <strain evidence="2 3">LPG 2</strain>
    </source>
</reference>
<proteinExistence type="predicted"/>
<dbReference type="Proteomes" id="UP000602198">
    <property type="component" value="Unassembled WGS sequence"/>
</dbReference>
<dbReference type="InterPro" id="IPR006094">
    <property type="entry name" value="Oxid_FAD_bind_N"/>
</dbReference>
<comment type="caution">
    <text evidence="2">The sequence shown here is derived from an EMBL/GenBank/DDBJ whole genome shotgun (WGS) entry which is preliminary data.</text>
</comment>
<feature type="domain" description="FAD-binding PCMH-type" evidence="1">
    <location>
        <begin position="1"/>
        <end position="176"/>
    </location>
</feature>
<evidence type="ECO:0000313" key="2">
    <source>
        <dbReference type="EMBL" id="MBL1077732.1"/>
    </source>
</evidence>
<gene>
    <name evidence="2" type="ORF">JK358_25350</name>
</gene>
<dbReference type="SUPFAM" id="SSF56176">
    <property type="entry name" value="FAD-binding/transporter-associated domain-like"/>
    <property type="match status" value="1"/>
</dbReference>
<accession>A0ABS1MAU0</accession>
<dbReference type="Pfam" id="PF01565">
    <property type="entry name" value="FAD_binding_4"/>
    <property type="match status" value="1"/>
</dbReference>
<sequence length="419" mass="45951">MSTPVSTLSEEFLPRDTADVVRTVRDSRKSTKPLIIRGGELPDEELAPPEQGAVLSMRKMNRVQVVDADAHTVRVQAGARLSDIDRTLGAHGLGLPIVGDHREITAGGFAAVGGLSTASHRFGLFSDNVVELEYVDQDGRFGTCGRTHHTERFRRILGGGGRTGIITALTLEVADIDKDRTWLTSDAHRFLDFDTFVEQSFKEIQSPGDAMLQVGRWVDTAPLKVSRPVGTGHVQLGTVRFGQWSSLYPTEPNLSLRARREVGARARKSLGAIASSASGRAGMPVRNAAAGALMFAPKVLTLRDAEYLADTVISHSERGPAYRISVFAPLSTYPRVFHGLHDLFSGHRERTGCFTVISALTYGVRSRYLRELDNEDHGFITFTCRLRPAALPSELLRDIVSGIDEICTTERARRYDPTV</sequence>
<dbReference type="EMBL" id="JAERRJ010000010">
    <property type="protein sequence ID" value="MBL1077732.1"/>
    <property type="molecule type" value="Genomic_DNA"/>
</dbReference>
<dbReference type="PROSITE" id="PS51387">
    <property type="entry name" value="FAD_PCMH"/>
    <property type="match status" value="1"/>
</dbReference>
<protein>
    <submittedName>
        <fullName evidence="2">FAD-dependent oxidoreductase</fullName>
    </submittedName>
</protein>
<keyword evidence="3" id="KW-1185">Reference proteome</keyword>